<keyword evidence="3" id="KW-1185">Reference proteome</keyword>
<evidence type="ECO:0000313" key="2">
    <source>
        <dbReference type="EMBL" id="KAJ3574105.1"/>
    </source>
</evidence>
<feature type="transmembrane region" description="Helical" evidence="1">
    <location>
        <begin position="20"/>
        <end position="39"/>
    </location>
</feature>
<reference evidence="2" key="1">
    <citation type="submission" date="2022-07" db="EMBL/GenBank/DDBJ databases">
        <title>Genome Sequence of Leucocoprinus birnbaumii.</title>
        <authorList>
            <person name="Buettner E."/>
        </authorList>
    </citation>
    <scope>NUCLEOTIDE SEQUENCE</scope>
    <source>
        <strain evidence="2">VT141</strain>
    </source>
</reference>
<protein>
    <submittedName>
        <fullName evidence="2">Uncharacterized protein</fullName>
    </submittedName>
</protein>
<feature type="transmembrane region" description="Helical" evidence="1">
    <location>
        <begin position="60"/>
        <end position="82"/>
    </location>
</feature>
<comment type="caution">
    <text evidence="2">The sequence shown here is derived from an EMBL/GenBank/DDBJ whole genome shotgun (WGS) entry which is preliminary data.</text>
</comment>
<feature type="transmembrane region" description="Helical" evidence="1">
    <location>
        <begin position="131"/>
        <end position="149"/>
    </location>
</feature>
<feature type="transmembrane region" description="Helical" evidence="1">
    <location>
        <begin position="212"/>
        <end position="235"/>
    </location>
</feature>
<keyword evidence="1" id="KW-0812">Transmembrane</keyword>
<feature type="transmembrane region" description="Helical" evidence="1">
    <location>
        <begin position="247"/>
        <end position="268"/>
    </location>
</feature>
<feature type="transmembrane region" description="Helical" evidence="1">
    <location>
        <begin position="169"/>
        <end position="192"/>
    </location>
</feature>
<accession>A0AAD5YVA6</accession>
<evidence type="ECO:0000313" key="3">
    <source>
        <dbReference type="Proteomes" id="UP001213000"/>
    </source>
</evidence>
<dbReference type="AlphaFoldDB" id="A0AAD5YVA6"/>
<sequence length="302" mass="33987">MASLLDRFEVIDLLSQTTFSGIFYGFSLILGSTCIHKLLKELKSKHRSVQHSTLLLSHSLLLLVFASLVLLTNNWVVISAYISLHNRAPGQPLPYEVTLVMLNSVSQIAISCLVTALELWRVSVIWTASPYMLPIVSFFTVCYFTMAGLEIYELILYNKGVDQHALDLSVLWIGAVLEPFIGFILISGRIIYVRRRIASLLNGVSPQSSNNYTSAIAIITESYTLMVVFQISTAISTTIFNPQQPPVFMLFARINPYSWVIASFLVLYRVLQNRAWSPSTEHELTTLRWNNETESLDNASNV</sequence>
<keyword evidence="1" id="KW-1133">Transmembrane helix</keyword>
<proteinExistence type="predicted"/>
<feature type="transmembrane region" description="Helical" evidence="1">
    <location>
        <begin position="97"/>
        <end position="119"/>
    </location>
</feature>
<organism evidence="2 3">
    <name type="scientific">Leucocoprinus birnbaumii</name>
    <dbReference type="NCBI Taxonomy" id="56174"/>
    <lineage>
        <taxon>Eukaryota</taxon>
        <taxon>Fungi</taxon>
        <taxon>Dikarya</taxon>
        <taxon>Basidiomycota</taxon>
        <taxon>Agaricomycotina</taxon>
        <taxon>Agaricomycetes</taxon>
        <taxon>Agaricomycetidae</taxon>
        <taxon>Agaricales</taxon>
        <taxon>Agaricineae</taxon>
        <taxon>Agaricaceae</taxon>
        <taxon>Leucocoprinus</taxon>
    </lineage>
</organism>
<dbReference type="EMBL" id="JANIEX010000080">
    <property type="protein sequence ID" value="KAJ3574105.1"/>
    <property type="molecule type" value="Genomic_DNA"/>
</dbReference>
<name>A0AAD5YVA6_9AGAR</name>
<gene>
    <name evidence="2" type="ORF">NP233_g1980</name>
</gene>
<evidence type="ECO:0000256" key="1">
    <source>
        <dbReference type="SAM" id="Phobius"/>
    </source>
</evidence>
<dbReference type="Proteomes" id="UP001213000">
    <property type="component" value="Unassembled WGS sequence"/>
</dbReference>
<keyword evidence="1" id="KW-0472">Membrane</keyword>